<evidence type="ECO:0000313" key="2">
    <source>
        <dbReference type="Proteomes" id="UP000308768"/>
    </source>
</evidence>
<keyword evidence="2" id="KW-1185">Reference proteome</keyword>
<proteinExistence type="predicted"/>
<reference evidence="1 2" key="1">
    <citation type="submission" date="2017-03" db="EMBL/GenBank/DDBJ databases">
        <title>Genomes of endolithic fungi from Antarctica.</title>
        <authorList>
            <person name="Coleine C."/>
            <person name="Masonjones S."/>
            <person name="Stajich J.E."/>
        </authorList>
    </citation>
    <scope>NUCLEOTIDE SEQUENCE [LARGE SCALE GENOMIC DNA]</scope>
    <source>
        <strain evidence="1 2">CCFEE 5187</strain>
    </source>
</reference>
<organism evidence="1 2">
    <name type="scientific">Cryomyces minteri</name>
    <dbReference type="NCBI Taxonomy" id="331657"/>
    <lineage>
        <taxon>Eukaryota</taxon>
        <taxon>Fungi</taxon>
        <taxon>Dikarya</taxon>
        <taxon>Ascomycota</taxon>
        <taxon>Pezizomycotina</taxon>
        <taxon>Dothideomycetes</taxon>
        <taxon>Dothideomycetes incertae sedis</taxon>
        <taxon>Cryomyces</taxon>
    </lineage>
</organism>
<name>A0A4U0V4S6_9PEZI</name>
<dbReference type="AlphaFoldDB" id="A0A4U0V4S6"/>
<comment type="caution">
    <text evidence="1">The sequence shown here is derived from an EMBL/GenBank/DDBJ whole genome shotgun (WGS) entry which is preliminary data.</text>
</comment>
<gene>
    <name evidence="1" type="ORF">B0A49_13222</name>
</gene>
<evidence type="ECO:0000313" key="1">
    <source>
        <dbReference type="EMBL" id="TKA43720.1"/>
    </source>
</evidence>
<accession>A0A4U0V4S6</accession>
<protein>
    <submittedName>
        <fullName evidence="1">Uncharacterized protein</fullName>
    </submittedName>
</protein>
<dbReference type="EMBL" id="NAJN01003109">
    <property type="protein sequence ID" value="TKA43720.1"/>
    <property type="molecule type" value="Genomic_DNA"/>
</dbReference>
<dbReference type="OrthoDB" id="3942891at2759"/>
<sequence>MVLYEVIRRLRILEGSRRWPIKDGEARSGDSIVMIYKQAISTFQPPAAFRLTLELSIARPSWRSRPNQDQLIPDHSDHWVKVARFLVPKEESLIRQNAGEWMPAHLRGARLIGPKWYSLKVDWVEKSVAAEAGTSRMSADAGRLFGHENGVDVQQIRWLGTPKPQAQHASAIVRVATKEDAEKLLNARLEGRDVTFGGGSVTVFSVVNSLSNQD</sequence>
<dbReference type="Proteomes" id="UP000308768">
    <property type="component" value="Unassembled WGS sequence"/>
</dbReference>